<accession>A0A3Q8X590</accession>
<dbReference type="EMBL" id="CP034437">
    <property type="protein sequence ID" value="AZN40403.1"/>
    <property type="molecule type" value="Genomic_DNA"/>
</dbReference>
<dbReference type="RefSeq" id="WP_126015634.1">
    <property type="nucleotide sequence ID" value="NZ_CP034437.1"/>
</dbReference>
<evidence type="ECO:0008006" key="3">
    <source>
        <dbReference type="Google" id="ProtNLM"/>
    </source>
</evidence>
<evidence type="ECO:0000313" key="2">
    <source>
        <dbReference type="Proteomes" id="UP000272528"/>
    </source>
</evidence>
<evidence type="ECO:0000313" key="1">
    <source>
        <dbReference type="EMBL" id="AZN40403.1"/>
    </source>
</evidence>
<protein>
    <recommendedName>
        <fullName evidence="3">Nucleotidyltransferase</fullName>
    </recommendedName>
</protein>
<sequence>MPITEKDTVKTVDKAFVQFSKNTVDLDPIAVASARSSRNWLVSQIESFPDTVEGFPSIYLEENDVQMGSFSRRTKLRPLNDIDFMIVFSGQGCTYNPTWNHIDVSIDVPATATTLYNLRDDAGQLSSIKLINKVVKSLSNVPQYDKADIRRNQEAVTLKLKSYTWNFDIVPAFITAADASGKTYYLIPDGKGKWKKTDPRIDSARSTTINQKHDGKVLRLIRLIKYWNQRPTMPTISSYLLENIALNYFDTLWSLGSPQSALNGFFVHLQNAIFLSCNDPKNLQGDLNTLQWDTMLKVSAAASRASGNAEAAIMAVEQGDHKAAISQWTSIFGDKFPSYGQEVI</sequence>
<dbReference type="OrthoDB" id="2082416at2"/>
<dbReference type="AlphaFoldDB" id="A0A3Q8X590"/>
<dbReference type="KEGG" id="palb:EJC50_12645"/>
<organism evidence="1 2">
    <name type="scientific">Paenibacillus albus</name>
    <dbReference type="NCBI Taxonomy" id="2495582"/>
    <lineage>
        <taxon>Bacteria</taxon>
        <taxon>Bacillati</taxon>
        <taxon>Bacillota</taxon>
        <taxon>Bacilli</taxon>
        <taxon>Bacillales</taxon>
        <taxon>Paenibacillaceae</taxon>
        <taxon>Paenibacillus</taxon>
    </lineage>
</organism>
<proteinExistence type="predicted"/>
<keyword evidence="2" id="KW-1185">Reference proteome</keyword>
<name>A0A3Q8X590_9BACL</name>
<gene>
    <name evidence="1" type="ORF">EJC50_12645</name>
</gene>
<dbReference type="Proteomes" id="UP000272528">
    <property type="component" value="Chromosome"/>
</dbReference>
<reference evidence="2" key="1">
    <citation type="submission" date="2018-12" db="EMBL/GenBank/DDBJ databases">
        <title>Genome sequence of Peanibacillus sp.</title>
        <authorList>
            <person name="Subramani G."/>
            <person name="Srinivasan S."/>
            <person name="Kim M.K."/>
        </authorList>
    </citation>
    <scope>NUCLEOTIDE SEQUENCE [LARGE SCALE GENOMIC DNA]</scope>
    <source>
        <strain evidence="2">18JY67-1</strain>
    </source>
</reference>
<dbReference type="Gene3D" id="3.30.460.90">
    <property type="match status" value="1"/>
</dbReference>
<dbReference type="Pfam" id="PF18144">
    <property type="entry name" value="SMODS"/>
    <property type="match status" value="1"/>
</dbReference>